<dbReference type="InterPro" id="IPR043700">
    <property type="entry name" value="DSD"/>
</dbReference>
<feature type="region of interest" description="Disordered" evidence="2">
    <location>
        <begin position="272"/>
        <end position="297"/>
    </location>
</feature>
<feature type="binding site" evidence="1">
    <location>
        <position position="457"/>
    </location>
    <ligand>
        <name>Mg(2+)</name>
        <dbReference type="ChEBI" id="CHEBI:18420"/>
    </ligand>
</feature>
<dbReference type="InterPro" id="IPR004360">
    <property type="entry name" value="Glyas_Fos-R_dOase_dom"/>
</dbReference>
<feature type="binding site" evidence="1">
    <location>
        <position position="191"/>
    </location>
    <ligand>
        <name>a divalent metal cation</name>
        <dbReference type="ChEBI" id="CHEBI:60240"/>
        <note>catalytic</note>
    </ligand>
</feature>
<feature type="binding site" evidence="1">
    <location>
        <position position="531"/>
    </location>
    <ligand>
        <name>Mg(2+)</name>
        <dbReference type="ChEBI" id="CHEBI:18420"/>
    </ligand>
</feature>
<feature type="binding site" evidence="1">
    <location>
        <position position="134"/>
    </location>
    <ligand>
        <name>a divalent metal cation</name>
        <dbReference type="ChEBI" id="CHEBI:60240"/>
        <note>catalytic</note>
    </ligand>
</feature>
<dbReference type="SUPFAM" id="SSF51658">
    <property type="entry name" value="Xylose isomerase-like"/>
    <property type="match status" value="1"/>
</dbReference>
<comment type="pathway">
    <text evidence="1">Aromatic compound metabolism; 3,4-dihydroxybenzoate biosynthesis.</text>
</comment>
<comment type="caution">
    <text evidence="4">The sequence shown here is derived from an EMBL/GenBank/DDBJ whole genome shotgun (WGS) entry which is preliminary data.</text>
</comment>
<dbReference type="InterPro" id="IPR029068">
    <property type="entry name" value="Glyas_Bleomycin-R_OHBP_Dase"/>
</dbReference>
<dbReference type="Pfam" id="PF01261">
    <property type="entry name" value="AP_endonuc_2"/>
    <property type="match status" value="1"/>
</dbReference>
<feature type="domain" description="VOC" evidence="3">
    <location>
        <begin position="454"/>
        <end position="600"/>
    </location>
</feature>
<dbReference type="InterPro" id="IPR013022">
    <property type="entry name" value="Xyl_isomerase-like_TIM-brl"/>
</dbReference>
<dbReference type="Proteomes" id="UP001183226">
    <property type="component" value="Unassembled WGS sequence"/>
</dbReference>
<keyword evidence="1" id="KW-0456">Lyase</keyword>
<dbReference type="PROSITE" id="PS51819">
    <property type="entry name" value="VOC"/>
    <property type="match status" value="1"/>
</dbReference>
<dbReference type="Gene3D" id="3.20.20.150">
    <property type="entry name" value="Divalent-metal-dependent TIM barrel enzymes"/>
    <property type="match status" value="1"/>
</dbReference>
<organism evidence="4 5">
    <name type="scientific">Streptomonospora wellingtoniae</name>
    <dbReference type="NCBI Taxonomy" id="3075544"/>
    <lineage>
        <taxon>Bacteria</taxon>
        <taxon>Bacillati</taxon>
        <taxon>Actinomycetota</taxon>
        <taxon>Actinomycetes</taxon>
        <taxon>Streptosporangiales</taxon>
        <taxon>Nocardiopsidaceae</taxon>
        <taxon>Streptomonospora</taxon>
    </lineage>
</organism>
<name>A0ABU2KNF1_9ACTN</name>
<evidence type="ECO:0000256" key="1">
    <source>
        <dbReference type="HAMAP-Rule" id="MF_02238"/>
    </source>
</evidence>
<dbReference type="Pfam" id="PF00903">
    <property type="entry name" value="Glyoxalase"/>
    <property type="match status" value="1"/>
</dbReference>
<dbReference type="HAMAP" id="MF_02238">
    <property type="entry name" value="DSD"/>
    <property type="match status" value="1"/>
</dbReference>
<reference evidence="5" key="1">
    <citation type="submission" date="2023-07" db="EMBL/GenBank/DDBJ databases">
        <title>30 novel species of actinomycetes from the DSMZ collection.</title>
        <authorList>
            <person name="Nouioui I."/>
        </authorList>
    </citation>
    <scope>NUCLEOTIDE SEQUENCE [LARGE SCALE GENOMIC DNA]</scope>
    <source>
        <strain evidence="5">DSM 45055</strain>
    </source>
</reference>
<keyword evidence="1" id="KW-0479">Metal-binding</keyword>
<feature type="binding site" evidence="1">
    <location>
        <position position="239"/>
    </location>
    <ligand>
        <name>a divalent metal cation</name>
        <dbReference type="ChEBI" id="CHEBI:60240"/>
        <note>catalytic</note>
    </ligand>
</feature>
<dbReference type="InterPro" id="IPR037523">
    <property type="entry name" value="VOC_core"/>
</dbReference>
<evidence type="ECO:0000313" key="5">
    <source>
        <dbReference type="Proteomes" id="UP001183226"/>
    </source>
</evidence>
<evidence type="ECO:0000256" key="2">
    <source>
        <dbReference type="SAM" id="MobiDB-lite"/>
    </source>
</evidence>
<comment type="function">
    <text evidence="1">Catalyzes the conversion of 3-dehydroshikimate to protocatechuate (3,4-dihydroxybenzoate), a common intermediate of quinate and shikimate degradation pathways.</text>
</comment>
<evidence type="ECO:0000259" key="3">
    <source>
        <dbReference type="PROSITE" id="PS51819"/>
    </source>
</evidence>
<dbReference type="InterPro" id="IPR050312">
    <property type="entry name" value="IolE/XylAMocC-like"/>
</dbReference>
<dbReference type="EMBL" id="JAVREK010000001">
    <property type="protein sequence ID" value="MDT0300683.1"/>
    <property type="molecule type" value="Genomic_DNA"/>
</dbReference>
<dbReference type="Pfam" id="PF14696">
    <property type="entry name" value="Glyoxalase_5"/>
    <property type="match status" value="1"/>
</dbReference>
<comment type="similarity">
    <text evidence="1">Belongs to the bacterial two-domain DSD family.</text>
</comment>
<keyword evidence="5" id="KW-1185">Reference proteome</keyword>
<feature type="binding site" evidence="1">
    <location>
        <position position="165"/>
    </location>
    <ligand>
        <name>a divalent metal cation</name>
        <dbReference type="ChEBI" id="CHEBI:60240"/>
        <note>catalytic</note>
    </ligand>
</feature>
<feature type="binding site" evidence="1">
    <location>
        <position position="609"/>
    </location>
    <ligand>
        <name>Mg(2+)</name>
        <dbReference type="ChEBI" id="CHEBI:18420"/>
    </ligand>
</feature>
<comment type="catalytic activity">
    <reaction evidence="1">
        <text>3-dehydroshikimate = 3,4-dihydroxybenzoate + H2O</text>
        <dbReference type="Rhea" id="RHEA:24848"/>
        <dbReference type="ChEBI" id="CHEBI:15377"/>
        <dbReference type="ChEBI" id="CHEBI:16630"/>
        <dbReference type="ChEBI" id="CHEBI:36241"/>
        <dbReference type="EC" id="4.2.1.118"/>
    </reaction>
</comment>
<dbReference type="PANTHER" id="PTHR12110">
    <property type="entry name" value="HYDROXYPYRUVATE ISOMERASE"/>
    <property type="match status" value="1"/>
</dbReference>
<dbReference type="InterPro" id="IPR036237">
    <property type="entry name" value="Xyl_isomerase-like_sf"/>
</dbReference>
<comment type="cofactor">
    <cofactor evidence="1">
        <name>a divalent metal cation</name>
        <dbReference type="ChEBI" id="CHEBI:60240"/>
    </cofactor>
</comment>
<dbReference type="RefSeq" id="WP_311543104.1">
    <property type="nucleotide sequence ID" value="NZ_JAVREK010000001.1"/>
</dbReference>
<dbReference type="PANTHER" id="PTHR12110:SF21">
    <property type="entry name" value="XYLOSE ISOMERASE-LIKE TIM BARREL DOMAIN-CONTAINING PROTEIN"/>
    <property type="match status" value="1"/>
</dbReference>
<dbReference type="EC" id="4.2.1.118" evidence="1"/>
<gene>
    <name evidence="4" type="ORF">RM446_00980</name>
</gene>
<proteinExistence type="inferred from homology"/>
<dbReference type="Gene3D" id="3.10.180.10">
    <property type="entry name" value="2,3-Dihydroxybiphenyl 1,2-Dioxygenase, domain 1"/>
    <property type="match status" value="2"/>
</dbReference>
<protein>
    <recommendedName>
        <fullName evidence="1">3-dehydroshikimate dehydratase</fullName>
        <shortName evidence="1">DSD</shortName>
        <ecNumber evidence="1">4.2.1.118</ecNumber>
    </recommendedName>
</protein>
<sequence length="638" mass="68289">MRRSIATVSLSGTLEEKLRAAAAAGFDGVEVFENDLVASPLPPREVRAAAAELGLGIDLYQPFRDFEGVDDAGLERNLRRAEAKFELMLELGADTLLVCSNASPAALGGDARAAAQLRRLAEAAAPYGVRIAYEALAWGRRVDTYEHSWRLVAEADHPSLGVCLDSFHILSKGGDPAGIRGIPGEKIFFLQLADAPYMAMDLLQWSRHYRCFPGQGAFDLTGFTRQVLAAGYTGPLSLEVFNDVFRAADPHRTAADAMRSLSVLEDALARERAAERVDGEPGADGARPRVSLTRLPDPPDDAGYAFVEVAAQEEGEEGGAERVRAVLAALGFAHTRDHRSKPVQLWSSGGVRVLLNSTDPRLGHTWDGDAAVTALGVEVADPGRAAQRAERLLAPTLPRRRDPAESRLNAVAAPDGTAVFFCPGSREGREWLADFGAAAVRDRHPGDDGAPLSAIDHVGLFQPFDHFDEASLFYRSVLGLTPEESLEVAAPDGLVRSRALAGGDDGGLRIALNVSVLGRGAHSDAAGGAQHAAFACDDVFAAAEAMRAAGVAPLPIPDNYYDDLAARTDLAPAVRERMRTNGILYDRSAAGGEFFHFYTPMLDNRLFFEVVQRTGGYRGYGAANAAVRMAAHRAEQAR</sequence>
<evidence type="ECO:0000313" key="4">
    <source>
        <dbReference type="EMBL" id="MDT0300683.1"/>
    </source>
</evidence>
<accession>A0ABU2KNF1</accession>
<dbReference type="SUPFAM" id="SSF54593">
    <property type="entry name" value="Glyoxalase/Bleomycin resistance protein/Dihydroxybiphenyl dioxygenase"/>
    <property type="match status" value="1"/>
</dbReference>